<accession>A0ABW3VY77</accession>
<dbReference type="PANTHER" id="PTHR11803:SF39">
    <property type="entry name" value="2-IMINOBUTANOATE_2-IMINOPROPANOATE DEAMINASE"/>
    <property type="match status" value="1"/>
</dbReference>
<dbReference type="GO" id="GO:0016787">
    <property type="term" value="F:hydrolase activity"/>
    <property type="evidence" value="ECO:0007669"/>
    <property type="project" value="UniProtKB-KW"/>
</dbReference>
<reference evidence="2" key="1">
    <citation type="journal article" date="2019" name="Int. J. Syst. Evol. Microbiol.">
        <title>The Global Catalogue of Microorganisms (GCM) 10K type strain sequencing project: providing services to taxonomists for standard genome sequencing and annotation.</title>
        <authorList>
            <consortium name="The Broad Institute Genomics Platform"/>
            <consortium name="The Broad Institute Genome Sequencing Center for Infectious Disease"/>
            <person name="Wu L."/>
            <person name="Ma J."/>
        </authorList>
    </citation>
    <scope>NUCLEOTIDE SEQUENCE [LARGE SCALE GENOMIC DNA]</scope>
    <source>
        <strain evidence="2">CCUG 52478</strain>
    </source>
</reference>
<dbReference type="EMBL" id="JBHTLX010000006">
    <property type="protein sequence ID" value="MFD1247085.1"/>
    <property type="molecule type" value="Genomic_DNA"/>
</dbReference>
<keyword evidence="1" id="KW-0378">Hydrolase</keyword>
<dbReference type="Proteomes" id="UP001597229">
    <property type="component" value="Unassembled WGS sequence"/>
</dbReference>
<dbReference type="Gene3D" id="3.30.1330.40">
    <property type="entry name" value="RutC-like"/>
    <property type="match status" value="1"/>
</dbReference>
<dbReference type="InterPro" id="IPR006175">
    <property type="entry name" value="YjgF/YER057c/UK114"/>
</dbReference>
<sequence length="171" mass="17956">MPAPDAPVGDRPRIRILGPDVDADWPPSLVAATGYTRPPFAGGVIAQEPFLHSSGQTYPDLAERDPAPAAAVGMLEQARACLSNVDHVLRAAGCTREDVVKVVVYNTDMTRQGDVNRAYREYFGDHRPARTHVGVTALAGPDLLVEIEVVAVVPAAAAGPDADDGRPPGSA</sequence>
<evidence type="ECO:0000313" key="2">
    <source>
        <dbReference type="Proteomes" id="UP001597229"/>
    </source>
</evidence>
<protein>
    <submittedName>
        <fullName evidence="1">RidA family protein</fullName>
        <ecNumber evidence="1">3.5.-.-</ecNumber>
    </submittedName>
</protein>
<dbReference type="InterPro" id="IPR035959">
    <property type="entry name" value="RutC-like_sf"/>
</dbReference>
<evidence type="ECO:0000313" key="1">
    <source>
        <dbReference type="EMBL" id="MFD1247085.1"/>
    </source>
</evidence>
<dbReference type="CDD" id="cd00448">
    <property type="entry name" value="YjgF_YER057c_UK114_family"/>
    <property type="match status" value="1"/>
</dbReference>
<dbReference type="PANTHER" id="PTHR11803">
    <property type="entry name" value="2-IMINOBUTANOATE/2-IMINOPROPANOATE DEAMINASE RIDA"/>
    <property type="match status" value="1"/>
</dbReference>
<gene>
    <name evidence="1" type="ORF">ACFQ3F_04740</name>
</gene>
<dbReference type="SUPFAM" id="SSF55298">
    <property type="entry name" value="YjgF-like"/>
    <property type="match status" value="1"/>
</dbReference>
<dbReference type="Pfam" id="PF01042">
    <property type="entry name" value="Ribonuc_L-PSP"/>
    <property type="match status" value="1"/>
</dbReference>
<proteinExistence type="predicted"/>
<name>A0ABW3VY77_9ACTN</name>
<comment type="caution">
    <text evidence="1">The sequence shown here is derived from an EMBL/GenBank/DDBJ whole genome shotgun (WGS) entry which is preliminary data.</text>
</comment>
<keyword evidence="2" id="KW-1185">Reference proteome</keyword>
<dbReference type="RefSeq" id="WP_367920388.1">
    <property type="nucleotide sequence ID" value="NZ_BAABAC010000031.1"/>
</dbReference>
<dbReference type="EC" id="3.5.-.-" evidence="1"/>
<organism evidence="1 2">
    <name type="scientific">Nocardioides ginsengisoli</name>
    <dbReference type="NCBI Taxonomy" id="363868"/>
    <lineage>
        <taxon>Bacteria</taxon>
        <taxon>Bacillati</taxon>
        <taxon>Actinomycetota</taxon>
        <taxon>Actinomycetes</taxon>
        <taxon>Propionibacteriales</taxon>
        <taxon>Nocardioidaceae</taxon>
        <taxon>Nocardioides</taxon>
    </lineage>
</organism>